<dbReference type="PANTHER" id="PTHR11373">
    <property type="entry name" value="DEOXYNUCLEOSIDE TRIPHOSPHATE TRIPHOSPHOHYDROLASE"/>
    <property type="match status" value="1"/>
</dbReference>
<organism evidence="2 3">
    <name type="scientific">Rubinisphaera brasiliensis (strain ATCC 49424 / DSM 5305 / JCM 21570 / IAM 15109 / NBRC 103401 / IFAM 1448)</name>
    <name type="common">Planctomyces brasiliensis</name>
    <dbReference type="NCBI Taxonomy" id="756272"/>
    <lineage>
        <taxon>Bacteria</taxon>
        <taxon>Pseudomonadati</taxon>
        <taxon>Planctomycetota</taxon>
        <taxon>Planctomycetia</taxon>
        <taxon>Planctomycetales</taxon>
        <taxon>Planctomycetaceae</taxon>
        <taxon>Rubinisphaera</taxon>
    </lineage>
</organism>
<dbReference type="EMBL" id="CP002546">
    <property type="protein sequence ID" value="ADY60077.1"/>
    <property type="molecule type" value="Genomic_DNA"/>
</dbReference>
<evidence type="ECO:0000313" key="2">
    <source>
        <dbReference type="EMBL" id="ADY60077.1"/>
    </source>
</evidence>
<dbReference type="SUPFAM" id="SSF109604">
    <property type="entry name" value="HD-domain/PDEase-like"/>
    <property type="match status" value="1"/>
</dbReference>
<dbReference type="CDD" id="cd00077">
    <property type="entry name" value="HDc"/>
    <property type="match status" value="1"/>
</dbReference>
<dbReference type="Proteomes" id="UP000006860">
    <property type="component" value="Chromosome"/>
</dbReference>
<protein>
    <submittedName>
        <fullName evidence="2">Metal dependent phosphohydrolase</fullName>
    </submittedName>
</protein>
<gene>
    <name evidence="2" type="ordered locus">Plabr_2476</name>
</gene>
<evidence type="ECO:0000313" key="3">
    <source>
        <dbReference type="Proteomes" id="UP000006860"/>
    </source>
</evidence>
<dbReference type="STRING" id="756272.Plabr_2476"/>
<evidence type="ECO:0000259" key="1">
    <source>
        <dbReference type="SMART" id="SM00471"/>
    </source>
</evidence>
<dbReference type="InterPro" id="IPR006674">
    <property type="entry name" value="HD_domain"/>
</dbReference>
<dbReference type="InterPro" id="IPR003607">
    <property type="entry name" value="HD/PDEase_dom"/>
</dbReference>
<keyword evidence="3" id="KW-1185">Reference proteome</keyword>
<dbReference type="eggNOG" id="COG1078">
    <property type="taxonomic scope" value="Bacteria"/>
</dbReference>
<dbReference type="RefSeq" id="WP_013628801.1">
    <property type="nucleotide sequence ID" value="NC_015174.1"/>
</dbReference>
<dbReference type="KEGG" id="pbs:Plabr_2476"/>
<proteinExistence type="predicted"/>
<accession>F0SP01</accession>
<dbReference type="Gene3D" id="1.10.3210.10">
    <property type="entry name" value="Hypothetical protein af1432"/>
    <property type="match status" value="1"/>
</dbReference>
<dbReference type="PANTHER" id="PTHR11373:SF4">
    <property type="entry name" value="DEOXYNUCLEOSIDE TRIPHOSPHATE TRIPHOSPHOHYDROLASE SAMHD1"/>
    <property type="match status" value="1"/>
</dbReference>
<dbReference type="SMART" id="SM00471">
    <property type="entry name" value="HDc"/>
    <property type="match status" value="1"/>
</dbReference>
<dbReference type="AlphaFoldDB" id="F0SP01"/>
<reference evidence="3" key="1">
    <citation type="submission" date="2011-02" db="EMBL/GenBank/DDBJ databases">
        <title>The complete genome of Planctomyces brasiliensis DSM 5305.</title>
        <authorList>
            <person name="Lucas S."/>
            <person name="Copeland A."/>
            <person name="Lapidus A."/>
            <person name="Bruce D."/>
            <person name="Goodwin L."/>
            <person name="Pitluck S."/>
            <person name="Kyrpides N."/>
            <person name="Mavromatis K."/>
            <person name="Pagani I."/>
            <person name="Ivanova N."/>
            <person name="Ovchinnikova G."/>
            <person name="Lu M."/>
            <person name="Detter J.C."/>
            <person name="Han C."/>
            <person name="Land M."/>
            <person name="Hauser L."/>
            <person name="Markowitz V."/>
            <person name="Cheng J.-F."/>
            <person name="Hugenholtz P."/>
            <person name="Woyke T."/>
            <person name="Wu D."/>
            <person name="Tindall B."/>
            <person name="Pomrenke H.G."/>
            <person name="Brambilla E."/>
            <person name="Klenk H.-P."/>
            <person name="Eisen J.A."/>
        </authorList>
    </citation>
    <scope>NUCLEOTIDE SEQUENCE [LARGE SCALE GENOMIC DNA]</scope>
    <source>
        <strain evidence="3">ATCC 49424 / DSM 5305 / JCM 21570 / NBRC 103401 / IFAM 1448</strain>
    </source>
</reference>
<name>F0SP01_RUBBR</name>
<feature type="domain" description="HD/PDEase" evidence="1">
    <location>
        <begin position="64"/>
        <end position="223"/>
    </location>
</feature>
<dbReference type="Pfam" id="PF01966">
    <property type="entry name" value="HD"/>
    <property type="match status" value="1"/>
</dbReference>
<dbReference type="GO" id="GO:0008832">
    <property type="term" value="F:dGTPase activity"/>
    <property type="evidence" value="ECO:0007669"/>
    <property type="project" value="TreeGrafter"/>
</dbReference>
<dbReference type="GO" id="GO:0006203">
    <property type="term" value="P:dGTP catabolic process"/>
    <property type="evidence" value="ECO:0007669"/>
    <property type="project" value="TreeGrafter"/>
</dbReference>
<dbReference type="HOGENOM" id="CLU_026821_3_2_0"/>
<sequence>MSMSHDYLSESLVHDPIHGYIPFSARWNMSDKEVSEQEIIDHPWVQRMRQIHQLQTAWWVFPSAEHMRFQHILGAMHLASRCIHQWYDSLVESCDNVPSRAYVESLVRLSALLHDVGHGPFGHFFDDHYLDQFNLTHEIIGAHIIEHELGDLIRGVKRNPHGELKPLETLDPAQVGWLIRRPKVGDEDDGHPIWLRRLRSLFSGIYTVDNMDFVLRDAYMSGYNTKAFDLSRLLHYSFFTPHGLTIHARGLPTLINFIETRANLFRTIYFHRTVRALDIALEELFPQTMKHLFPGNPLDHLDEYLHLTETSFLVDIARWTKSTKPEIQELGKQWAAILRREVTWKMACERTMNFHTAGAARMTIFSEPDLVLKRVRERLPRDLQNMQLRYDVAQHYHRPSARLPVNGQNFLLDPALGAPRELSDDELFRQLPISFLVFRIYTQDHGQEGLLNAALNSVLGDVMDAKTNM</sequence>
<dbReference type="InterPro" id="IPR050135">
    <property type="entry name" value="dGTPase-like"/>
</dbReference>